<dbReference type="InterPro" id="IPR038729">
    <property type="entry name" value="Rad50/SbcC_AAA"/>
</dbReference>
<gene>
    <name evidence="4" type="ORF">CZ809_00949</name>
</gene>
<keyword evidence="1" id="KW-0547">Nucleotide-binding</keyword>
<dbReference type="RefSeq" id="WP_080156249.1">
    <property type="nucleotide sequence ID" value="NZ_FUZI01000001.1"/>
</dbReference>
<evidence type="ECO:0000313" key="5">
    <source>
        <dbReference type="Proteomes" id="UP000189966"/>
    </source>
</evidence>
<dbReference type="InterPro" id="IPR027417">
    <property type="entry name" value="P-loop_NTPase"/>
</dbReference>
<reference evidence="4 5" key="1">
    <citation type="submission" date="2017-02" db="EMBL/GenBank/DDBJ databases">
        <authorList>
            <person name="Peterson S.W."/>
        </authorList>
    </citation>
    <scope>NUCLEOTIDE SEQUENCE [LARGE SCALE GENOMIC DNA]</scope>
    <source>
        <strain evidence="5">type strain: NCCB 100098</strain>
    </source>
</reference>
<dbReference type="PROSITE" id="PS50893">
    <property type="entry name" value="ABC_TRANSPORTER_2"/>
    <property type="match status" value="1"/>
</dbReference>
<dbReference type="GO" id="GO:0006302">
    <property type="term" value="P:double-strand break repair"/>
    <property type="evidence" value="ECO:0007669"/>
    <property type="project" value="InterPro"/>
</dbReference>
<dbReference type="AlphaFoldDB" id="A0A1T5HX98"/>
<dbReference type="Pfam" id="PF13476">
    <property type="entry name" value="AAA_23"/>
    <property type="match status" value="1"/>
</dbReference>
<feature type="domain" description="ABC transporter" evidence="3">
    <location>
        <begin position="2"/>
        <end position="302"/>
    </location>
</feature>
<name>A0A1T5HX98_9GAMM</name>
<dbReference type="Proteomes" id="UP000189966">
    <property type="component" value="Unassembled WGS sequence"/>
</dbReference>
<protein>
    <submittedName>
        <fullName evidence="4">L-arabinose transporter ATP-binding protein</fullName>
    </submittedName>
</protein>
<evidence type="ECO:0000256" key="1">
    <source>
        <dbReference type="ARBA" id="ARBA00022741"/>
    </source>
</evidence>
<sequence>MVASQQKLELLKVRKLKNLIDLEIDFTGSPVTAILGPNGNGKSTVLHILASAYKPIDSGENHKFSNFFLPNTDALWDDSYLEIIHSYRDGPTVHNNVKTIYEKTRRWMPVYARRPERDLFYIGIEKCVPMIEMEKKQTKINYATSEVSENVFVTILQKASQILNRRYLKYNVHTASGKDFMGVEVDGLRYSALSMSAGEQKVFHILKTLFNAPKNALILIDELDLLLHDKAMMSLINVIYERATEKSLQVVFTTHRESVIALSDIVNIRHLLSTSNKTLCFNETTPDAINRLTGNQPKPIEVFVEDNLSAAIVTKVASKLGGKRLVSIQRFGAASNSFTAVSGLLFSNQDISSTLFVLDGDVYSTDDEKIQRLNKVITGTDDLAENYKAQAMEVIKQYQLPNNIKPEPYLHNIISNLGFTDNEEHQEIIDAANEIVVADESHKYINDIIDRLGLDRGVGLAKVIDLVATTPEWLEYTADVQAWLSAQIQPLLEPRGAAA</sequence>
<dbReference type="GO" id="GO:0005524">
    <property type="term" value="F:ATP binding"/>
    <property type="evidence" value="ECO:0007669"/>
    <property type="project" value="UniProtKB-KW"/>
</dbReference>
<keyword evidence="2 4" id="KW-0067">ATP-binding</keyword>
<accession>A0A1T5HX98</accession>
<dbReference type="InterPro" id="IPR003593">
    <property type="entry name" value="AAA+_ATPase"/>
</dbReference>
<proteinExistence type="predicted"/>
<dbReference type="InterPro" id="IPR003959">
    <property type="entry name" value="ATPase_AAA_core"/>
</dbReference>
<evidence type="ECO:0000256" key="2">
    <source>
        <dbReference type="ARBA" id="ARBA00022840"/>
    </source>
</evidence>
<dbReference type="SMART" id="SM00382">
    <property type="entry name" value="AAA"/>
    <property type="match status" value="1"/>
</dbReference>
<dbReference type="GO" id="GO:0016887">
    <property type="term" value="F:ATP hydrolysis activity"/>
    <property type="evidence" value="ECO:0007669"/>
    <property type="project" value="InterPro"/>
</dbReference>
<dbReference type="PANTHER" id="PTHR43581">
    <property type="entry name" value="ATP/GTP PHOSPHATASE"/>
    <property type="match status" value="1"/>
</dbReference>
<dbReference type="EMBL" id="FUZI01000001">
    <property type="protein sequence ID" value="SKC31471.1"/>
    <property type="molecule type" value="Genomic_DNA"/>
</dbReference>
<dbReference type="Pfam" id="PF13304">
    <property type="entry name" value="AAA_21"/>
    <property type="match status" value="1"/>
</dbReference>
<organism evidence="4 5">
    <name type="scientific">Photobacterium piscicola</name>
    <dbReference type="NCBI Taxonomy" id="1378299"/>
    <lineage>
        <taxon>Bacteria</taxon>
        <taxon>Pseudomonadati</taxon>
        <taxon>Pseudomonadota</taxon>
        <taxon>Gammaproteobacteria</taxon>
        <taxon>Vibrionales</taxon>
        <taxon>Vibrionaceae</taxon>
        <taxon>Photobacterium</taxon>
    </lineage>
</organism>
<dbReference type="InterPro" id="IPR051396">
    <property type="entry name" value="Bact_Antivir_Def_Nuclease"/>
</dbReference>
<evidence type="ECO:0000259" key="3">
    <source>
        <dbReference type="PROSITE" id="PS50893"/>
    </source>
</evidence>
<dbReference type="OrthoDB" id="29385at2"/>
<dbReference type="PANTHER" id="PTHR43581:SF2">
    <property type="entry name" value="EXCINUCLEASE ATPASE SUBUNIT"/>
    <property type="match status" value="1"/>
</dbReference>
<evidence type="ECO:0000313" key="4">
    <source>
        <dbReference type="EMBL" id="SKC31471.1"/>
    </source>
</evidence>
<dbReference type="Gene3D" id="3.40.50.300">
    <property type="entry name" value="P-loop containing nucleotide triphosphate hydrolases"/>
    <property type="match status" value="2"/>
</dbReference>
<dbReference type="SUPFAM" id="SSF52540">
    <property type="entry name" value="P-loop containing nucleoside triphosphate hydrolases"/>
    <property type="match status" value="1"/>
</dbReference>
<dbReference type="InterPro" id="IPR003439">
    <property type="entry name" value="ABC_transporter-like_ATP-bd"/>
</dbReference>